<dbReference type="NCBIfam" id="TIGR01656">
    <property type="entry name" value="Histidinol-ppas"/>
    <property type="match status" value="1"/>
</dbReference>
<feature type="binding site" evidence="11">
    <location>
        <position position="136"/>
    </location>
    <ligand>
        <name>Mg(2+)</name>
        <dbReference type="ChEBI" id="CHEBI:18420"/>
    </ligand>
</feature>
<feature type="site" description="Contributes to substrate recognition" evidence="10">
    <location>
        <position position="109"/>
    </location>
</feature>
<feature type="site" description="Stabilizes the phosphoryl group" evidence="10">
    <location>
        <position position="52"/>
    </location>
</feature>
<dbReference type="PANTHER" id="PTHR42891:SF1">
    <property type="entry name" value="D-GLYCERO-BETA-D-MANNO-HEPTOSE-1,7-BISPHOSPHATE 7-PHOSPHATASE"/>
    <property type="match status" value="1"/>
</dbReference>
<dbReference type="STRING" id="1122133.SAMN02745157_4333"/>
<dbReference type="Gene3D" id="3.40.50.1000">
    <property type="entry name" value="HAD superfamily/HAD-like"/>
    <property type="match status" value="1"/>
</dbReference>
<dbReference type="InterPro" id="IPR023214">
    <property type="entry name" value="HAD_sf"/>
</dbReference>
<feature type="binding site" evidence="11">
    <location>
        <position position="12"/>
    </location>
    <ligand>
        <name>Mg(2+)</name>
        <dbReference type="ChEBI" id="CHEBI:18420"/>
    </ligand>
</feature>
<feature type="binding site" evidence="9">
    <location>
        <begin position="18"/>
        <end position="21"/>
    </location>
    <ligand>
        <name>substrate</name>
    </ligand>
</feature>
<feature type="active site" description="Nucleophile" evidence="8">
    <location>
        <position position="10"/>
    </location>
</feature>
<feature type="binding site" evidence="9">
    <location>
        <position position="136"/>
    </location>
    <ligand>
        <name>substrate</name>
    </ligand>
</feature>
<accession>A0A1M5KA68</accession>
<evidence type="ECO:0000256" key="5">
    <source>
        <dbReference type="ARBA" id="ARBA00023277"/>
    </source>
</evidence>
<dbReference type="InterPro" id="IPR004446">
    <property type="entry name" value="Heptose_bisP_phosphatase"/>
</dbReference>
<dbReference type="AlphaFoldDB" id="A0A1M5KA68"/>
<feature type="binding site" evidence="11">
    <location>
        <position position="10"/>
    </location>
    <ligand>
        <name>Mg(2+)</name>
        <dbReference type="ChEBI" id="CHEBI:18420"/>
    </ligand>
</feature>
<comment type="cofactor">
    <cofactor evidence="11">
        <name>Zn(2+)</name>
        <dbReference type="ChEBI" id="CHEBI:29105"/>
    </cofactor>
</comment>
<dbReference type="InterPro" id="IPR006549">
    <property type="entry name" value="HAD-SF_hydro_IIIA"/>
</dbReference>
<evidence type="ECO:0000256" key="9">
    <source>
        <dbReference type="PIRSR" id="PIRSR004682-2"/>
    </source>
</evidence>
<evidence type="ECO:0000256" key="2">
    <source>
        <dbReference type="ARBA" id="ARBA00022490"/>
    </source>
</evidence>
<dbReference type="SUPFAM" id="SSF56784">
    <property type="entry name" value="HAD-like"/>
    <property type="match status" value="1"/>
</dbReference>
<proteinExistence type="inferred from homology"/>
<keyword evidence="13" id="KW-1185">Reference proteome</keyword>
<evidence type="ECO:0000256" key="11">
    <source>
        <dbReference type="PIRSR" id="PIRSR004682-4"/>
    </source>
</evidence>
<dbReference type="GO" id="GO:0005737">
    <property type="term" value="C:cytoplasm"/>
    <property type="evidence" value="ECO:0007669"/>
    <property type="project" value="UniProtKB-SubCell"/>
</dbReference>
<evidence type="ECO:0000256" key="4">
    <source>
        <dbReference type="ARBA" id="ARBA00022801"/>
    </source>
</evidence>
<keyword evidence="4 7" id="KW-0378">Hydrolase</keyword>
<feature type="binding site" evidence="11">
    <location>
        <position position="93"/>
    </location>
    <ligand>
        <name>Zn(2+)</name>
        <dbReference type="ChEBI" id="CHEBI:29105"/>
    </ligand>
</feature>
<sequence>MTGRKAAFLDRDGVINVDHGYVVDPASLDFIEGAAAAIRRLNEAGYLVVVVTNQSGVARGYFTEADVERFHDHLRERLAAAGAHIDAIYTAPHHPDGVIAAYRGDHPDRKPRPGMVLRAFADLGIARSGSFLVGDKPSDVAAAEAAGIPGHLFAGGDLDVFMTGVLAAAAEDPASKGDR</sequence>
<dbReference type="NCBIfam" id="TIGR01662">
    <property type="entry name" value="HAD-SF-IIIA"/>
    <property type="match status" value="1"/>
</dbReference>
<dbReference type="RefSeq" id="WP_073057320.1">
    <property type="nucleotide sequence ID" value="NZ_FQUP01000005.1"/>
</dbReference>
<name>A0A1M5KA68_9HYPH</name>
<comment type="cofactor">
    <cofactor evidence="11">
        <name>Mg(2+)</name>
        <dbReference type="ChEBI" id="CHEBI:18420"/>
    </cofactor>
</comment>
<dbReference type="Proteomes" id="UP000184485">
    <property type="component" value="Unassembled WGS sequence"/>
</dbReference>
<feature type="binding site" evidence="9">
    <location>
        <begin position="52"/>
        <end position="55"/>
    </location>
    <ligand>
        <name>substrate</name>
    </ligand>
</feature>
<evidence type="ECO:0000256" key="6">
    <source>
        <dbReference type="ARBA" id="ARBA00031828"/>
    </source>
</evidence>
<feature type="binding site" evidence="9">
    <location>
        <begin position="10"/>
        <end position="12"/>
    </location>
    <ligand>
        <name>substrate</name>
    </ligand>
</feature>
<evidence type="ECO:0000256" key="10">
    <source>
        <dbReference type="PIRSR" id="PIRSR004682-3"/>
    </source>
</evidence>
<dbReference type="PIRSF" id="PIRSF004682">
    <property type="entry name" value="GmhB"/>
    <property type="match status" value="1"/>
</dbReference>
<dbReference type="EC" id="3.1.3.-" evidence="7"/>
<feature type="site" description="Contributes to substrate recognition" evidence="10">
    <location>
        <position position="110"/>
    </location>
</feature>
<evidence type="ECO:0000313" key="13">
    <source>
        <dbReference type="Proteomes" id="UP000184485"/>
    </source>
</evidence>
<dbReference type="OrthoDB" id="9814110at2"/>
<gene>
    <name evidence="12" type="ORF">SAMN02745157_4333</name>
</gene>
<dbReference type="EMBL" id="FQUP01000005">
    <property type="protein sequence ID" value="SHG49692.1"/>
    <property type="molecule type" value="Genomic_DNA"/>
</dbReference>
<evidence type="ECO:0000313" key="12">
    <source>
        <dbReference type="EMBL" id="SHG49692.1"/>
    </source>
</evidence>
<evidence type="ECO:0000256" key="8">
    <source>
        <dbReference type="PIRSR" id="PIRSR004682-1"/>
    </source>
</evidence>
<evidence type="ECO:0000256" key="7">
    <source>
        <dbReference type="PIRNR" id="PIRNR004682"/>
    </source>
</evidence>
<dbReference type="InterPro" id="IPR006543">
    <property type="entry name" value="Histidinol-phos"/>
</dbReference>
<comment type="subcellular location">
    <subcellularLocation>
        <location evidence="1 7">Cytoplasm</location>
    </subcellularLocation>
</comment>
<feature type="binding site" evidence="11">
    <location>
        <position position="135"/>
    </location>
    <ligand>
        <name>Mg(2+)</name>
        <dbReference type="ChEBI" id="CHEBI:18420"/>
    </ligand>
</feature>
<dbReference type="PANTHER" id="PTHR42891">
    <property type="entry name" value="D-GLYCERO-BETA-D-MANNO-HEPTOSE-1,7-BISPHOSPHATE 7-PHOSPHATASE"/>
    <property type="match status" value="1"/>
</dbReference>
<keyword evidence="3 11" id="KW-0479">Metal-binding</keyword>
<feature type="binding site" evidence="9">
    <location>
        <begin position="109"/>
        <end position="110"/>
    </location>
    <ligand>
        <name>substrate</name>
    </ligand>
</feature>
<dbReference type="CDD" id="cd07503">
    <property type="entry name" value="HAD_HisB-N"/>
    <property type="match status" value="1"/>
</dbReference>
<evidence type="ECO:0000256" key="1">
    <source>
        <dbReference type="ARBA" id="ARBA00004496"/>
    </source>
</evidence>
<keyword evidence="11" id="KW-0460">Magnesium</keyword>
<comment type="similarity">
    <text evidence="7">Belongs to the gmhB family.</text>
</comment>
<reference evidence="12 13" key="1">
    <citation type="submission" date="2016-11" db="EMBL/GenBank/DDBJ databases">
        <authorList>
            <person name="Jaros S."/>
            <person name="Januszkiewicz K."/>
            <person name="Wedrychowicz H."/>
        </authorList>
    </citation>
    <scope>NUCLEOTIDE SEQUENCE [LARGE SCALE GENOMIC DNA]</scope>
    <source>
        <strain evidence="12 13">DSM 19436</strain>
    </source>
</reference>
<dbReference type="InterPro" id="IPR036412">
    <property type="entry name" value="HAD-like_sf"/>
</dbReference>
<keyword evidence="11" id="KW-0862">Zinc</keyword>
<dbReference type="GO" id="GO:0046872">
    <property type="term" value="F:metal ion binding"/>
    <property type="evidence" value="ECO:0007669"/>
    <property type="project" value="UniProtKB-KW"/>
</dbReference>
<feature type="active site" description="Proton donor" evidence="8">
    <location>
        <position position="12"/>
    </location>
</feature>
<dbReference type="GO" id="GO:0005975">
    <property type="term" value="P:carbohydrate metabolic process"/>
    <property type="evidence" value="ECO:0007669"/>
    <property type="project" value="InterPro"/>
</dbReference>
<dbReference type="GO" id="GO:0016791">
    <property type="term" value="F:phosphatase activity"/>
    <property type="evidence" value="ECO:0007669"/>
    <property type="project" value="InterPro"/>
</dbReference>
<evidence type="ECO:0000256" key="3">
    <source>
        <dbReference type="ARBA" id="ARBA00022723"/>
    </source>
</evidence>
<keyword evidence="5 7" id="KW-0119">Carbohydrate metabolism</keyword>
<dbReference type="Pfam" id="PF13242">
    <property type="entry name" value="Hydrolase_like"/>
    <property type="match status" value="1"/>
</dbReference>
<protein>
    <recommendedName>
        <fullName evidence="6 7">D,D-heptose 1,7-bisphosphate phosphatase</fullName>
        <ecNumber evidence="7">3.1.3.-</ecNumber>
    </recommendedName>
</protein>
<organism evidence="12 13">
    <name type="scientific">Kaistia soli DSM 19436</name>
    <dbReference type="NCBI Taxonomy" id="1122133"/>
    <lineage>
        <taxon>Bacteria</taxon>
        <taxon>Pseudomonadati</taxon>
        <taxon>Pseudomonadota</taxon>
        <taxon>Alphaproteobacteria</taxon>
        <taxon>Hyphomicrobiales</taxon>
        <taxon>Kaistiaceae</taxon>
        <taxon>Kaistia</taxon>
    </lineage>
</organism>
<keyword evidence="2 7" id="KW-0963">Cytoplasm</keyword>